<dbReference type="Gene3D" id="3.40.50.720">
    <property type="entry name" value="NAD(P)-binding Rossmann-like Domain"/>
    <property type="match status" value="1"/>
</dbReference>
<dbReference type="SUPFAM" id="SSF50129">
    <property type="entry name" value="GroES-like"/>
    <property type="match status" value="1"/>
</dbReference>
<sequence>MNPDTSAVLKPRRGRPPKVDRQFDDTRQALIRSGLEVLTETGYLAAGIDAVIKNIAVPKGSFYHCFKSKEAFGLAVLAAYGDFFAHKLDKFLLDDAVPPLERMAAFVRHAGQGMEKFQFRRGCLVGNLLQEAPLLPETFPQRLMAILAAWESRVARCLREAQAAGAIASDASPQALAQVFWIGWEGAVMRARLVQSAAPLNQYWDFFAHSMTTKTPAQDGASADNPPSDEEYSVMKALVLDQIDNRTVATVKDIDLPALAEGDVRVAIDWSSLNYKDALAITGKGKIIRQFPMVPGIDFAGQVKESRDPRFVPGQAVILTGWGVGENHWGGLATEACVKGDWLVALPETLSARQAMIIGTAGFTAMLCVDALVSAGVTPDSGDILVSGASGGVGSTAVVLLKALGYRVTAVSGRESTHDYLRQLGADTILPRSDFAETRPLEKQLWAGAVDTVGGPVLAKVLAQTQYRGCVAACGLAGGFDLPTTVMPFILRNVRLQGVDSVMVPTAERDAVWQRLAQLLPESYYQQAATEITLEQAPAYAADFLSNNIHGRTLVNIGQ</sequence>
<dbReference type="SMART" id="SM00829">
    <property type="entry name" value="PKS_ER"/>
    <property type="match status" value="1"/>
</dbReference>
<dbReference type="InterPro" id="IPR001647">
    <property type="entry name" value="HTH_TetR"/>
</dbReference>
<reference evidence="7 8" key="1">
    <citation type="submission" date="2018-06" db="EMBL/GenBank/DDBJ databases">
        <authorList>
            <consortium name="Pathogen Informatics"/>
            <person name="Doyle S."/>
        </authorList>
    </citation>
    <scope>NUCLEOTIDE SEQUENCE [LARGE SCALE GENOMIC DNA]</scope>
    <source>
        <strain evidence="7 8">NCTC13443</strain>
    </source>
</reference>
<dbReference type="InterPro" id="IPR013149">
    <property type="entry name" value="ADH-like_C"/>
</dbReference>
<dbReference type="InterPro" id="IPR014188">
    <property type="entry name" value="Acrylyl-CoA_reductase_AcuI"/>
</dbReference>
<dbReference type="Proteomes" id="UP000255518">
    <property type="component" value="Unassembled WGS sequence"/>
</dbReference>
<dbReference type="EMBL" id="UGKT01000001">
    <property type="protein sequence ID" value="STT04930.1"/>
    <property type="molecule type" value="Genomic_DNA"/>
</dbReference>
<name>A0A377V5U5_KLEPN</name>
<dbReference type="Gene3D" id="3.90.180.10">
    <property type="entry name" value="Medium-chain alcohol dehydrogenases, catalytic domain"/>
    <property type="match status" value="1"/>
</dbReference>
<organism evidence="7 8">
    <name type="scientific">Klebsiella pneumoniae</name>
    <dbReference type="NCBI Taxonomy" id="573"/>
    <lineage>
        <taxon>Bacteria</taxon>
        <taxon>Pseudomonadati</taxon>
        <taxon>Pseudomonadota</taxon>
        <taxon>Gammaproteobacteria</taxon>
        <taxon>Enterobacterales</taxon>
        <taxon>Enterobacteriaceae</taxon>
        <taxon>Klebsiella/Raoultella group</taxon>
        <taxon>Klebsiella</taxon>
        <taxon>Klebsiella pneumoniae complex</taxon>
    </lineage>
</organism>
<proteinExistence type="predicted"/>
<evidence type="ECO:0000313" key="8">
    <source>
        <dbReference type="Proteomes" id="UP000255518"/>
    </source>
</evidence>
<dbReference type="Pfam" id="PF08240">
    <property type="entry name" value="ADH_N"/>
    <property type="match status" value="1"/>
</dbReference>
<dbReference type="SUPFAM" id="SSF51735">
    <property type="entry name" value="NAD(P)-binding Rossmann-fold domains"/>
    <property type="match status" value="1"/>
</dbReference>
<evidence type="ECO:0000259" key="6">
    <source>
        <dbReference type="PROSITE" id="PS50977"/>
    </source>
</evidence>
<dbReference type="Pfam" id="PF00107">
    <property type="entry name" value="ADH_zinc_N"/>
    <property type="match status" value="1"/>
</dbReference>
<dbReference type="NCBIfam" id="TIGR02823">
    <property type="entry name" value="oxido_YhdH"/>
    <property type="match status" value="1"/>
</dbReference>
<dbReference type="AlphaFoldDB" id="A0A377V5U5"/>
<feature type="domain" description="HTH tetR-type" evidence="6">
    <location>
        <begin position="24"/>
        <end position="84"/>
    </location>
</feature>
<dbReference type="InterPro" id="IPR011032">
    <property type="entry name" value="GroES-like_sf"/>
</dbReference>
<dbReference type="PANTHER" id="PTHR43677:SF1">
    <property type="entry name" value="ACRYLYL-COA REDUCTASE ACUI-RELATED"/>
    <property type="match status" value="1"/>
</dbReference>
<dbReference type="InterPro" id="IPR036271">
    <property type="entry name" value="Tet_transcr_reg_TetR-rel_C_sf"/>
</dbReference>
<gene>
    <name evidence="7" type="primary">yhdH</name>
    <name evidence="7" type="ORF">NCTC13443_04967</name>
</gene>
<evidence type="ECO:0000256" key="4">
    <source>
        <dbReference type="PROSITE-ProRule" id="PRU00335"/>
    </source>
</evidence>
<dbReference type="PROSITE" id="PS50977">
    <property type="entry name" value="HTH_TETR_2"/>
    <property type="match status" value="1"/>
</dbReference>
<feature type="DNA-binding region" description="H-T-H motif" evidence="4">
    <location>
        <begin position="47"/>
        <end position="66"/>
    </location>
</feature>
<dbReference type="Pfam" id="PF16925">
    <property type="entry name" value="TetR_C_13"/>
    <property type="match status" value="1"/>
</dbReference>
<dbReference type="InterPro" id="IPR020843">
    <property type="entry name" value="ER"/>
</dbReference>
<dbReference type="EC" id="1.6.5.-" evidence="7"/>
<dbReference type="SUPFAM" id="SSF48498">
    <property type="entry name" value="Tetracyclin repressor-like, C-terminal domain"/>
    <property type="match status" value="1"/>
</dbReference>
<keyword evidence="2 4" id="KW-0238">DNA-binding</keyword>
<feature type="region of interest" description="Disordered" evidence="5">
    <location>
        <begin position="1"/>
        <end position="20"/>
    </location>
</feature>
<keyword evidence="7" id="KW-0560">Oxidoreductase</keyword>
<evidence type="ECO:0000256" key="1">
    <source>
        <dbReference type="ARBA" id="ARBA00023015"/>
    </source>
</evidence>
<evidence type="ECO:0000256" key="2">
    <source>
        <dbReference type="ARBA" id="ARBA00023125"/>
    </source>
</evidence>
<dbReference type="GO" id="GO:0043957">
    <property type="term" value="F:acryloyl-CoA reductase (NADPH) activity"/>
    <property type="evidence" value="ECO:0007669"/>
    <property type="project" value="TreeGrafter"/>
</dbReference>
<dbReference type="GO" id="GO:0003677">
    <property type="term" value="F:DNA binding"/>
    <property type="evidence" value="ECO:0007669"/>
    <property type="project" value="UniProtKB-UniRule"/>
</dbReference>
<dbReference type="InterPro" id="IPR013154">
    <property type="entry name" value="ADH-like_N"/>
</dbReference>
<dbReference type="Pfam" id="PF00440">
    <property type="entry name" value="TetR_N"/>
    <property type="match status" value="1"/>
</dbReference>
<dbReference type="SUPFAM" id="SSF46689">
    <property type="entry name" value="Homeodomain-like"/>
    <property type="match status" value="1"/>
</dbReference>
<evidence type="ECO:0000313" key="7">
    <source>
        <dbReference type="EMBL" id="STT04930.1"/>
    </source>
</evidence>
<protein>
    <submittedName>
        <fullName evidence="7">Quinone oxidoreductase</fullName>
        <ecNumber evidence="7">1.6.5.-</ecNumber>
    </submittedName>
</protein>
<dbReference type="InterPro" id="IPR011075">
    <property type="entry name" value="TetR_C"/>
</dbReference>
<keyword evidence="1" id="KW-0805">Transcription regulation</keyword>
<dbReference type="InterPro" id="IPR051397">
    <property type="entry name" value="Zn-ADH-like_protein"/>
</dbReference>
<dbReference type="CDD" id="cd08288">
    <property type="entry name" value="MDR_yhdh"/>
    <property type="match status" value="1"/>
</dbReference>
<dbReference type="InterPro" id="IPR009057">
    <property type="entry name" value="Homeodomain-like_sf"/>
</dbReference>
<keyword evidence="3" id="KW-0804">Transcription</keyword>
<dbReference type="PANTHER" id="PTHR43677">
    <property type="entry name" value="SHORT-CHAIN DEHYDROGENASE/REDUCTASE"/>
    <property type="match status" value="1"/>
</dbReference>
<dbReference type="InterPro" id="IPR036291">
    <property type="entry name" value="NAD(P)-bd_dom_sf"/>
</dbReference>
<accession>A0A377V5U5</accession>
<evidence type="ECO:0000256" key="5">
    <source>
        <dbReference type="SAM" id="MobiDB-lite"/>
    </source>
</evidence>
<dbReference type="Gene3D" id="1.10.357.10">
    <property type="entry name" value="Tetracycline Repressor, domain 2"/>
    <property type="match status" value="1"/>
</dbReference>
<evidence type="ECO:0000256" key="3">
    <source>
        <dbReference type="ARBA" id="ARBA00023163"/>
    </source>
</evidence>